<feature type="chain" id="PRO_5045297393" description="DUF4136 domain-containing protein" evidence="1">
    <location>
        <begin position="19"/>
        <end position="202"/>
    </location>
</feature>
<gene>
    <name evidence="2" type="ORF">ACFOOR_05615</name>
</gene>
<dbReference type="RefSeq" id="WP_343165344.1">
    <property type="nucleotide sequence ID" value="NZ_JBHRSV010000005.1"/>
</dbReference>
<reference evidence="3" key="1">
    <citation type="journal article" date="2019" name="Int. J. Syst. Evol. Microbiol.">
        <title>The Global Catalogue of Microorganisms (GCM) 10K type strain sequencing project: providing services to taxonomists for standard genome sequencing and annotation.</title>
        <authorList>
            <consortium name="The Broad Institute Genomics Platform"/>
            <consortium name="The Broad Institute Genome Sequencing Center for Infectious Disease"/>
            <person name="Wu L."/>
            <person name="Ma J."/>
        </authorList>
    </citation>
    <scope>NUCLEOTIDE SEQUENCE [LARGE SCALE GENOMIC DNA]</scope>
    <source>
        <strain evidence="3">KCTC 52487</strain>
    </source>
</reference>
<comment type="caution">
    <text evidence="2">The sequence shown here is derived from an EMBL/GenBank/DDBJ whole genome shotgun (WGS) entry which is preliminary data.</text>
</comment>
<name>A0ABV6ZVW6_9PROT</name>
<feature type="signal peptide" evidence="1">
    <location>
        <begin position="1"/>
        <end position="18"/>
    </location>
</feature>
<keyword evidence="3" id="KW-1185">Reference proteome</keyword>
<protein>
    <recommendedName>
        <fullName evidence="4">DUF4136 domain-containing protein</fullName>
    </recommendedName>
</protein>
<dbReference type="Proteomes" id="UP001595379">
    <property type="component" value="Unassembled WGS sequence"/>
</dbReference>
<keyword evidence="1" id="KW-0732">Signal</keyword>
<sequence>MLSLVSALLLAASLNVQQASPQAADEIAGNFDDGVESPESWADGLVGSLIDIADIASPEGRITIDDPAGMADDLADIMSAIWPTLQQGDGNNGEFGLSFDLHAYAAGEARAGDEMCPAGSEGVAYEGPFEDAGPGTTVRVCRGFEETPEGDFYGQAIVLNNGPHEGVFIFTLLTTNDETAEPIADAGALISERLAASVRFTR</sequence>
<proteinExistence type="predicted"/>
<evidence type="ECO:0008006" key="4">
    <source>
        <dbReference type="Google" id="ProtNLM"/>
    </source>
</evidence>
<evidence type="ECO:0000256" key="1">
    <source>
        <dbReference type="SAM" id="SignalP"/>
    </source>
</evidence>
<accession>A0ABV6ZVW6</accession>
<evidence type="ECO:0000313" key="3">
    <source>
        <dbReference type="Proteomes" id="UP001595379"/>
    </source>
</evidence>
<organism evidence="2 3">
    <name type="scientific">Hyphobacterium vulgare</name>
    <dbReference type="NCBI Taxonomy" id="1736751"/>
    <lineage>
        <taxon>Bacteria</taxon>
        <taxon>Pseudomonadati</taxon>
        <taxon>Pseudomonadota</taxon>
        <taxon>Alphaproteobacteria</taxon>
        <taxon>Maricaulales</taxon>
        <taxon>Maricaulaceae</taxon>
        <taxon>Hyphobacterium</taxon>
    </lineage>
</organism>
<dbReference type="EMBL" id="JBHRSV010000005">
    <property type="protein sequence ID" value="MFC2925577.1"/>
    <property type="molecule type" value="Genomic_DNA"/>
</dbReference>
<evidence type="ECO:0000313" key="2">
    <source>
        <dbReference type="EMBL" id="MFC2925577.1"/>
    </source>
</evidence>